<name>A0ABR3PVQ6_9TREE</name>
<evidence type="ECO:0000256" key="1">
    <source>
        <dbReference type="SAM" id="MobiDB-lite"/>
    </source>
</evidence>
<dbReference type="RefSeq" id="XP_069206151.1">
    <property type="nucleotide sequence ID" value="XM_069356310.1"/>
</dbReference>
<evidence type="ECO:0000313" key="2">
    <source>
        <dbReference type="EMBL" id="KAL1406207.1"/>
    </source>
</evidence>
<keyword evidence="3" id="KW-1185">Reference proteome</keyword>
<gene>
    <name evidence="2" type="ORF">Q8F55_007897</name>
</gene>
<dbReference type="GeneID" id="95988940"/>
<accession>A0ABR3PVQ6</accession>
<protein>
    <submittedName>
        <fullName evidence="2">Uncharacterized protein</fullName>
    </submittedName>
</protein>
<proteinExistence type="predicted"/>
<organism evidence="2 3">
    <name type="scientific">Vanrija albida</name>
    <dbReference type="NCBI Taxonomy" id="181172"/>
    <lineage>
        <taxon>Eukaryota</taxon>
        <taxon>Fungi</taxon>
        <taxon>Dikarya</taxon>
        <taxon>Basidiomycota</taxon>
        <taxon>Agaricomycotina</taxon>
        <taxon>Tremellomycetes</taxon>
        <taxon>Trichosporonales</taxon>
        <taxon>Trichosporonaceae</taxon>
        <taxon>Vanrija</taxon>
    </lineage>
</organism>
<feature type="compositionally biased region" description="Basic and acidic residues" evidence="1">
    <location>
        <begin position="20"/>
        <end position="44"/>
    </location>
</feature>
<reference evidence="2 3" key="1">
    <citation type="submission" date="2023-08" db="EMBL/GenBank/DDBJ databases">
        <title>Annotated Genome Sequence of Vanrija albida AlHP1.</title>
        <authorList>
            <person name="Herzog R."/>
        </authorList>
    </citation>
    <scope>NUCLEOTIDE SEQUENCE [LARGE SCALE GENOMIC DNA]</scope>
    <source>
        <strain evidence="2 3">AlHP1</strain>
    </source>
</reference>
<dbReference type="Proteomes" id="UP001565368">
    <property type="component" value="Unassembled WGS sequence"/>
</dbReference>
<evidence type="ECO:0000313" key="3">
    <source>
        <dbReference type="Proteomes" id="UP001565368"/>
    </source>
</evidence>
<comment type="caution">
    <text evidence="2">The sequence shown here is derived from an EMBL/GenBank/DDBJ whole genome shotgun (WGS) entry which is preliminary data.</text>
</comment>
<dbReference type="EMBL" id="JBBXJM010000006">
    <property type="protein sequence ID" value="KAL1406207.1"/>
    <property type="molecule type" value="Genomic_DNA"/>
</dbReference>
<sequence>MKREHDTPSDGGATPSPKKIKAEQNIKAEVKAEPKPKVKAEPKPKAMPKPTPKAESKSAWTADMKADLLDALLDQSGGAPDLGQIAARLGVTRAQVLDQLKPNRANLRRAVVEHVRGGGK</sequence>
<feature type="region of interest" description="Disordered" evidence="1">
    <location>
        <begin position="1"/>
        <end position="59"/>
    </location>
</feature>